<accession>A0ABU0RXE7</accession>
<reference evidence="1 2" key="1">
    <citation type="submission" date="2023-07" db="EMBL/GenBank/DDBJ databases">
        <title>Comparative genomics of wheat-associated soil bacteria to identify genetic determinants of phenazine resistance.</title>
        <authorList>
            <person name="Mouncey N."/>
        </authorList>
    </citation>
    <scope>NUCLEOTIDE SEQUENCE [LARGE SCALE GENOMIC DNA]</scope>
    <source>
        <strain evidence="1 2">W2I16</strain>
    </source>
</reference>
<dbReference type="EMBL" id="JAUSZS010000008">
    <property type="protein sequence ID" value="MDQ0936664.1"/>
    <property type="molecule type" value="Genomic_DNA"/>
</dbReference>
<sequence length="80" mass="8588">MAVLRVGRGPGTAQVRPRPRVRRLTGRLVELRCHRAAFDAVAVIRTGLNTDADSVVGASSDAGQWPDFFALSLELTLKSG</sequence>
<comment type="caution">
    <text evidence="1">The sequence shown here is derived from an EMBL/GenBank/DDBJ whole genome shotgun (WGS) entry which is preliminary data.</text>
</comment>
<evidence type="ECO:0000313" key="1">
    <source>
        <dbReference type="EMBL" id="MDQ0936664.1"/>
    </source>
</evidence>
<dbReference type="RefSeq" id="WP_307630036.1">
    <property type="nucleotide sequence ID" value="NZ_JAUSZS010000008.1"/>
</dbReference>
<name>A0ABU0RXE7_9ACTN</name>
<evidence type="ECO:0000313" key="2">
    <source>
        <dbReference type="Proteomes" id="UP001223072"/>
    </source>
</evidence>
<gene>
    <name evidence="1" type="ORF">QFZ49_006639</name>
</gene>
<proteinExistence type="predicted"/>
<keyword evidence="2" id="KW-1185">Reference proteome</keyword>
<dbReference type="Proteomes" id="UP001223072">
    <property type="component" value="Unassembled WGS sequence"/>
</dbReference>
<organism evidence="1 2">
    <name type="scientific">Streptomyces turgidiscabies</name>
    <dbReference type="NCBI Taxonomy" id="85558"/>
    <lineage>
        <taxon>Bacteria</taxon>
        <taxon>Bacillati</taxon>
        <taxon>Actinomycetota</taxon>
        <taxon>Actinomycetes</taxon>
        <taxon>Kitasatosporales</taxon>
        <taxon>Streptomycetaceae</taxon>
        <taxon>Streptomyces</taxon>
    </lineage>
</organism>
<protein>
    <submittedName>
        <fullName evidence="1">Uncharacterized protein</fullName>
    </submittedName>
</protein>